<feature type="non-terminal residue" evidence="2">
    <location>
        <position position="222"/>
    </location>
</feature>
<protein>
    <submittedName>
        <fullName evidence="2">Uncharacterized protein</fullName>
    </submittedName>
</protein>
<evidence type="ECO:0000256" key="1">
    <source>
        <dbReference type="SAM" id="MobiDB-lite"/>
    </source>
</evidence>
<accession>A0A6J4JUC9</accession>
<reference evidence="2" key="1">
    <citation type="submission" date="2020-02" db="EMBL/GenBank/DDBJ databases">
        <authorList>
            <person name="Meier V. D."/>
        </authorList>
    </citation>
    <scope>NUCLEOTIDE SEQUENCE</scope>
    <source>
        <strain evidence="2">AVDCRST_MAG54</strain>
    </source>
</reference>
<dbReference type="EMBL" id="CADCTH010000527">
    <property type="protein sequence ID" value="CAA9287919.1"/>
    <property type="molecule type" value="Genomic_DNA"/>
</dbReference>
<feature type="compositionally biased region" description="Low complexity" evidence="1">
    <location>
        <begin position="173"/>
        <end position="191"/>
    </location>
</feature>
<proteinExistence type="predicted"/>
<gene>
    <name evidence="2" type="ORF">AVDCRST_MAG54-4195</name>
</gene>
<organism evidence="2">
    <name type="scientific">uncultured Actinomycetospora sp</name>
    <dbReference type="NCBI Taxonomy" id="1135996"/>
    <lineage>
        <taxon>Bacteria</taxon>
        <taxon>Bacillati</taxon>
        <taxon>Actinomycetota</taxon>
        <taxon>Actinomycetes</taxon>
        <taxon>Pseudonocardiales</taxon>
        <taxon>Pseudonocardiaceae</taxon>
        <taxon>Actinomycetospora</taxon>
        <taxon>environmental samples</taxon>
    </lineage>
</organism>
<dbReference type="AlphaFoldDB" id="A0A6J4JUC9"/>
<evidence type="ECO:0000313" key="2">
    <source>
        <dbReference type="EMBL" id="CAA9287919.1"/>
    </source>
</evidence>
<feature type="non-terminal residue" evidence="2">
    <location>
        <position position="1"/>
    </location>
</feature>
<feature type="region of interest" description="Disordered" evidence="1">
    <location>
        <begin position="1"/>
        <end position="222"/>
    </location>
</feature>
<feature type="compositionally biased region" description="Basic and acidic residues" evidence="1">
    <location>
        <begin position="82"/>
        <end position="104"/>
    </location>
</feature>
<name>A0A6J4JUC9_9PSEU</name>
<feature type="compositionally biased region" description="Gly residues" evidence="1">
    <location>
        <begin position="192"/>
        <end position="212"/>
    </location>
</feature>
<feature type="compositionally biased region" description="Low complexity" evidence="1">
    <location>
        <begin position="109"/>
        <end position="125"/>
    </location>
</feature>
<feature type="compositionally biased region" description="Basic and acidic residues" evidence="1">
    <location>
        <begin position="140"/>
        <end position="154"/>
    </location>
</feature>
<sequence length="222" mass="23557">ARSSLDDLGEDPGLVFRPPPAGATRDDRRRHRRRAADAGDLQGDRRGGGASGGGAGPERAERRSAHARVRRAADLDLPGRGADADQGGRHLQHHGRDEHEVDGRRRPRPAAALLRRAGAAHAGVHGAERPRRAAVGADALPDRRLRPGRRALDRRLHRLRLRGVPPQRPRPGRPLARAVGRAAAADRLAAGQVGGPSDGAGDGPDDVGGGPGLDQRRRHPQL</sequence>